<reference evidence="1 2" key="1">
    <citation type="journal article" date="2011" name="Cell">
        <title>The monarch butterfly genome yields insights into long-distance migration.</title>
        <authorList>
            <person name="Zhan S."/>
            <person name="Merlin C."/>
            <person name="Boore J.L."/>
            <person name="Reppert S.M."/>
        </authorList>
    </citation>
    <scope>NUCLEOTIDE SEQUENCE [LARGE SCALE GENOMIC DNA]</scope>
    <source>
        <strain evidence="1">F-2</strain>
    </source>
</reference>
<keyword evidence="2" id="KW-1185">Reference proteome</keyword>
<comment type="caution">
    <text evidence="1">The sequence shown here is derived from an EMBL/GenBank/DDBJ whole genome shotgun (WGS) entry which is preliminary data.</text>
</comment>
<protein>
    <submittedName>
        <fullName evidence="1">Uncharacterized protein</fullName>
    </submittedName>
</protein>
<name>A0A212FAU9_DANPL</name>
<sequence>MGRRTRGKTRAPPQLIYWKCDKSSAASPVDAAAGTGSVHFDVRIKRTSSSKHHSASFSNAHAFSLIDIILGKGNDIAQFIYT</sequence>
<organism evidence="1 2">
    <name type="scientific">Danaus plexippus plexippus</name>
    <dbReference type="NCBI Taxonomy" id="278856"/>
    <lineage>
        <taxon>Eukaryota</taxon>
        <taxon>Metazoa</taxon>
        <taxon>Ecdysozoa</taxon>
        <taxon>Arthropoda</taxon>
        <taxon>Hexapoda</taxon>
        <taxon>Insecta</taxon>
        <taxon>Pterygota</taxon>
        <taxon>Neoptera</taxon>
        <taxon>Endopterygota</taxon>
        <taxon>Lepidoptera</taxon>
        <taxon>Glossata</taxon>
        <taxon>Ditrysia</taxon>
        <taxon>Papilionoidea</taxon>
        <taxon>Nymphalidae</taxon>
        <taxon>Danainae</taxon>
        <taxon>Danaini</taxon>
        <taxon>Danaina</taxon>
        <taxon>Danaus</taxon>
        <taxon>Danaus</taxon>
    </lineage>
</organism>
<dbReference type="KEGG" id="dpl:KGM_202499"/>
<proteinExistence type="predicted"/>
<dbReference type="EMBL" id="AGBW02009427">
    <property type="protein sequence ID" value="OWR50849.1"/>
    <property type="molecule type" value="Genomic_DNA"/>
</dbReference>
<gene>
    <name evidence="1" type="ORF">KGM_202499</name>
</gene>
<dbReference type="AlphaFoldDB" id="A0A212FAU9"/>
<dbReference type="Proteomes" id="UP000007151">
    <property type="component" value="Unassembled WGS sequence"/>
</dbReference>
<evidence type="ECO:0000313" key="1">
    <source>
        <dbReference type="EMBL" id="OWR50849.1"/>
    </source>
</evidence>
<accession>A0A212FAU9</accession>
<evidence type="ECO:0000313" key="2">
    <source>
        <dbReference type="Proteomes" id="UP000007151"/>
    </source>
</evidence>
<dbReference type="InParanoid" id="A0A212FAU9"/>